<keyword evidence="2 7" id="KW-0813">Transport</keyword>
<reference evidence="9 10" key="1">
    <citation type="submission" date="2017-11" db="EMBL/GenBank/DDBJ databases">
        <title>Understudied soil microbes with underappreciated capabilities: Untangling the Clostridium saccharolyticum group.</title>
        <authorList>
            <person name="Leschine S."/>
        </authorList>
    </citation>
    <scope>NUCLEOTIDE SEQUENCE [LARGE SCALE GENOMIC DNA]</scope>
    <source>
        <strain evidence="9 10">18A</strain>
    </source>
</reference>
<dbReference type="CDD" id="cd06261">
    <property type="entry name" value="TM_PBP2"/>
    <property type="match status" value="1"/>
</dbReference>
<keyword evidence="5 7" id="KW-1133">Transmembrane helix</keyword>
<dbReference type="OrthoDB" id="367897at2"/>
<dbReference type="InterPro" id="IPR035906">
    <property type="entry name" value="MetI-like_sf"/>
</dbReference>
<feature type="transmembrane region" description="Helical" evidence="7">
    <location>
        <begin position="123"/>
        <end position="143"/>
    </location>
</feature>
<comment type="similarity">
    <text evidence="7">Belongs to the binding-protein-dependent transport system permease family.</text>
</comment>
<evidence type="ECO:0000313" key="10">
    <source>
        <dbReference type="Proteomes" id="UP000231092"/>
    </source>
</evidence>
<comment type="subcellular location">
    <subcellularLocation>
        <location evidence="1 7">Cell membrane</location>
        <topology evidence="1 7">Multi-pass membrane protein</topology>
    </subcellularLocation>
</comment>
<feature type="domain" description="ABC transmembrane type-1" evidence="8">
    <location>
        <begin position="86"/>
        <end position="297"/>
    </location>
</feature>
<keyword evidence="4 7" id="KW-0812">Transmembrane</keyword>
<evidence type="ECO:0000313" key="9">
    <source>
        <dbReference type="EMBL" id="PJJ27581.1"/>
    </source>
</evidence>
<dbReference type="Proteomes" id="UP000231092">
    <property type="component" value="Unassembled WGS sequence"/>
</dbReference>
<dbReference type="SUPFAM" id="SSF161098">
    <property type="entry name" value="MetI-like"/>
    <property type="match status" value="1"/>
</dbReference>
<dbReference type="PANTHER" id="PTHR30193">
    <property type="entry name" value="ABC TRANSPORTER PERMEASE PROTEIN"/>
    <property type="match status" value="1"/>
</dbReference>
<gene>
    <name evidence="9" type="ORF">H171_1050</name>
</gene>
<feature type="transmembrane region" description="Helical" evidence="7">
    <location>
        <begin position="220"/>
        <end position="241"/>
    </location>
</feature>
<dbReference type="GO" id="GO:0055085">
    <property type="term" value="P:transmembrane transport"/>
    <property type="evidence" value="ECO:0007669"/>
    <property type="project" value="InterPro"/>
</dbReference>
<dbReference type="InterPro" id="IPR000515">
    <property type="entry name" value="MetI-like"/>
</dbReference>
<dbReference type="PANTHER" id="PTHR30193:SF37">
    <property type="entry name" value="INNER MEMBRANE ABC TRANSPORTER PERMEASE PROTEIN YCJO"/>
    <property type="match status" value="1"/>
</dbReference>
<evidence type="ECO:0000256" key="2">
    <source>
        <dbReference type="ARBA" id="ARBA00022448"/>
    </source>
</evidence>
<proteinExistence type="inferred from homology"/>
<evidence type="ECO:0000256" key="1">
    <source>
        <dbReference type="ARBA" id="ARBA00004651"/>
    </source>
</evidence>
<evidence type="ECO:0000259" key="8">
    <source>
        <dbReference type="PROSITE" id="PS50928"/>
    </source>
</evidence>
<dbReference type="EMBL" id="PGET01000001">
    <property type="protein sequence ID" value="PJJ27581.1"/>
    <property type="molecule type" value="Genomic_DNA"/>
</dbReference>
<dbReference type="PROSITE" id="PS50928">
    <property type="entry name" value="ABC_TM1"/>
    <property type="match status" value="1"/>
</dbReference>
<evidence type="ECO:0000256" key="3">
    <source>
        <dbReference type="ARBA" id="ARBA00022475"/>
    </source>
</evidence>
<keyword evidence="9" id="KW-0762">Sugar transport</keyword>
<evidence type="ECO:0000256" key="5">
    <source>
        <dbReference type="ARBA" id="ARBA00022989"/>
    </source>
</evidence>
<organism evidence="9 10">
    <name type="scientific">[Clostridium] celerecrescens 18A</name>
    <dbReference type="NCBI Taxonomy" id="1286362"/>
    <lineage>
        <taxon>Bacteria</taxon>
        <taxon>Bacillati</taxon>
        <taxon>Bacillota</taxon>
        <taxon>Clostridia</taxon>
        <taxon>Lachnospirales</taxon>
        <taxon>Lachnospiraceae</taxon>
        <taxon>Lacrimispora</taxon>
    </lineage>
</organism>
<keyword evidence="6 7" id="KW-0472">Membrane</keyword>
<feature type="transmembrane region" description="Helical" evidence="7">
    <location>
        <begin position="27"/>
        <end position="54"/>
    </location>
</feature>
<accession>A0A2M8Z2B1</accession>
<dbReference type="GO" id="GO:0005886">
    <property type="term" value="C:plasma membrane"/>
    <property type="evidence" value="ECO:0007669"/>
    <property type="project" value="UniProtKB-SubCell"/>
</dbReference>
<protein>
    <submittedName>
        <fullName evidence="9">Multiple sugar transport system permease protein</fullName>
    </submittedName>
</protein>
<comment type="caution">
    <text evidence="9">The sequence shown here is derived from an EMBL/GenBank/DDBJ whole genome shotgun (WGS) entry which is preliminary data.</text>
</comment>
<keyword evidence="3" id="KW-1003">Cell membrane</keyword>
<dbReference type="Pfam" id="PF00528">
    <property type="entry name" value="BPD_transp_1"/>
    <property type="match status" value="1"/>
</dbReference>
<dbReference type="RefSeq" id="WP_100304198.1">
    <property type="nucleotide sequence ID" value="NZ_PGET01000001.1"/>
</dbReference>
<dbReference type="Gene3D" id="1.10.3720.10">
    <property type="entry name" value="MetI-like"/>
    <property type="match status" value="1"/>
</dbReference>
<evidence type="ECO:0000256" key="4">
    <source>
        <dbReference type="ARBA" id="ARBA00022692"/>
    </source>
</evidence>
<evidence type="ECO:0000256" key="7">
    <source>
        <dbReference type="RuleBase" id="RU363032"/>
    </source>
</evidence>
<evidence type="ECO:0000256" key="6">
    <source>
        <dbReference type="ARBA" id="ARBA00023136"/>
    </source>
</evidence>
<dbReference type="AlphaFoldDB" id="A0A2M8Z2B1"/>
<sequence>MNKEKTPISKAKEKTSIAQKKEDRYGWLFISPYLIFFTVFTGIPFVIAVVMSFLNVKYITRLDNLKFVGLQNFIKIFTNKEILNSLLRTFQYSLVYVPVIMILGFVLAFMLNNGIYMKKAMRSMVFMPYVSNMVAVAVIFKVLLGNNSPMIIALRNMGFNPPLLLQSLKLALPTVAMISVWKSVGLNMVVYLGALQEVPSELLEAAQIDGATKWQRIHNIIIPMISPTTFFLLISSIIGSFQNFTCIQALTEGGPGQATTVMAVNIVRTAFTKYETSLASAMAFVMFVIVMIVTLIQWRGQKKWVNY</sequence>
<feature type="transmembrane region" description="Helical" evidence="7">
    <location>
        <begin position="90"/>
        <end position="111"/>
    </location>
</feature>
<dbReference type="InterPro" id="IPR051393">
    <property type="entry name" value="ABC_transporter_permease"/>
</dbReference>
<feature type="transmembrane region" description="Helical" evidence="7">
    <location>
        <begin position="278"/>
        <end position="298"/>
    </location>
</feature>
<name>A0A2M8Z2B1_9FIRM</name>